<evidence type="ECO:0000256" key="3">
    <source>
        <dbReference type="ARBA" id="ARBA00022692"/>
    </source>
</evidence>
<evidence type="ECO:0000256" key="4">
    <source>
        <dbReference type="ARBA" id="ARBA00022989"/>
    </source>
</evidence>
<evidence type="ECO:0000313" key="7">
    <source>
        <dbReference type="EMBL" id="MPC78276.1"/>
    </source>
</evidence>
<accession>A0A5B7I8Q9</accession>
<dbReference type="PANTHER" id="PTHR10283:SF82">
    <property type="entry name" value="SOLUTE CARRIER FAMILY 13 MEMBER 2"/>
    <property type="match status" value="1"/>
</dbReference>
<dbReference type="Pfam" id="PF00939">
    <property type="entry name" value="Na_sulph_symp"/>
    <property type="match status" value="1"/>
</dbReference>
<keyword evidence="8" id="KW-1185">Reference proteome</keyword>
<keyword evidence="3 6" id="KW-0812">Transmembrane</keyword>
<feature type="transmembrane region" description="Helical" evidence="6">
    <location>
        <begin position="92"/>
        <end position="112"/>
    </location>
</feature>
<reference evidence="7 8" key="1">
    <citation type="submission" date="2019-05" db="EMBL/GenBank/DDBJ databases">
        <title>Another draft genome of Portunus trituberculatus and its Hox gene families provides insights of decapod evolution.</title>
        <authorList>
            <person name="Jeong J.-H."/>
            <person name="Song I."/>
            <person name="Kim S."/>
            <person name="Choi T."/>
            <person name="Kim D."/>
            <person name="Ryu S."/>
            <person name="Kim W."/>
        </authorList>
    </citation>
    <scope>NUCLEOTIDE SEQUENCE [LARGE SCALE GENOMIC DNA]</scope>
    <source>
        <tissue evidence="7">Muscle</tissue>
    </source>
</reference>
<keyword evidence="4 6" id="KW-1133">Transmembrane helix</keyword>
<dbReference type="Proteomes" id="UP000324222">
    <property type="component" value="Unassembled WGS sequence"/>
</dbReference>
<organism evidence="7 8">
    <name type="scientific">Portunus trituberculatus</name>
    <name type="common">Swimming crab</name>
    <name type="synonym">Neptunus trituberculatus</name>
    <dbReference type="NCBI Taxonomy" id="210409"/>
    <lineage>
        <taxon>Eukaryota</taxon>
        <taxon>Metazoa</taxon>
        <taxon>Ecdysozoa</taxon>
        <taxon>Arthropoda</taxon>
        <taxon>Crustacea</taxon>
        <taxon>Multicrustacea</taxon>
        <taxon>Malacostraca</taxon>
        <taxon>Eumalacostraca</taxon>
        <taxon>Eucarida</taxon>
        <taxon>Decapoda</taxon>
        <taxon>Pleocyemata</taxon>
        <taxon>Brachyura</taxon>
        <taxon>Eubrachyura</taxon>
        <taxon>Portunoidea</taxon>
        <taxon>Portunidae</taxon>
        <taxon>Portuninae</taxon>
        <taxon>Portunus</taxon>
    </lineage>
</organism>
<feature type="transmembrane region" description="Helical" evidence="6">
    <location>
        <begin position="132"/>
        <end position="156"/>
    </location>
</feature>
<evidence type="ECO:0000313" key="8">
    <source>
        <dbReference type="Proteomes" id="UP000324222"/>
    </source>
</evidence>
<name>A0A5B7I8Q9_PORTR</name>
<keyword evidence="5 6" id="KW-0472">Membrane</keyword>
<evidence type="ECO:0000256" key="2">
    <source>
        <dbReference type="ARBA" id="ARBA00006772"/>
    </source>
</evidence>
<proteinExistence type="inferred from homology"/>
<dbReference type="InterPro" id="IPR001898">
    <property type="entry name" value="SLC13A/DASS"/>
</dbReference>
<sequence>MSWEAVHKKVPWGIVLLLGGGLALAEGAKHSGLSIYFSQQLARLKDLPKEAVVVVVCLLAGGMTEFASNTATASILLPLLANLALTIQVNPLYLLIPATACCAYAFMLPVATPGNAIVLSASGMRTIVMIRAGIVMNIACITVTVFLINTLGYAIFDLNTIPTFKNYTIV</sequence>
<comment type="caution">
    <text evidence="7">The sequence shown here is derived from an EMBL/GenBank/DDBJ whole genome shotgun (WGS) entry which is preliminary data.</text>
</comment>
<dbReference type="GO" id="GO:0015137">
    <property type="term" value="F:citrate transmembrane transporter activity"/>
    <property type="evidence" value="ECO:0007669"/>
    <property type="project" value="TreeGrafter"/>
</dbReference>
<dbReference type="PANTHER" id="PTHR10283">
    <property type="entry name" value="SOLUTE CARRIER FAMILY 13 MEMBER"/>
    <property type="match status" value="1"/>
</dbReference>
<comment type="subcellular location">
    <subcellularLocation>
        <location evidence="1">Membrane</location>
        <topology evidence="1">Multi-pass membrane protein</topology>
    </subcellularLocation>
</comment>
<comment type="similarity">
    <text evidence="2">Belongs to the SLC13A/DASS transporter (TC 2.A.47) family. NADC subfamily.</text>
</comment>
<dbReference type="GO" id="GO:0005886">
    <property type="term" value="C:plasma membrane"/>
    <property type="evidence" value="ECO:0007669"/>
    <property type="project" value="TreeGrafter"/>
</dbReference>
<evidence type="ECO:0000256" key="5">
    <source>
        <dbReference type="ARBA" id="ARBA00023136"/>
    </source>
</evidence>
<dbReference type="GO" id="GO:0015141">
    <property type="term" value="F:succinate transmembrane transporter activity"/>
    <property type="evidence" value="ECO:0007669"/>
    <property type="project" value="TreeGrafter"/>
</dbReference>
<dbReference type="AlphaFoldDB" id="A0A5B7I8Q9"/>
<evidence type="ECO:0000256" key="6">
    <source>
        <dbReference type="SAM" id="Phobius"/>
    </source>
</evidence>
<dbReference type="OrthoDB" id="6493944at2759"/>
<feature type="transmembrane region" description="Helical" evidence="6">
    <location>
        <begin position="51"/>
        <end position="80"/>
    </location>
</feature>
<evidence type="ECO:0000256" key="1">
    <source>
        <dbReference type="ARBA" id="ARBA00004141"/>
    </source>
</evidence>
<protein>
    <submittedName>
        <fullName evidence="7">Solute carrier family 13 member 5</fullName>
    </submittedName>
</protein>
<gene>
    <name evidence="7" type="primary">SLC13A5_0</name>
    <name evidence="7" type="ORF">E2C01_072761</name>
</gene>
<dbReference type="EMBL" id="VSRR010048015">
    <property type="protein sequence ID" value="MPC78276.1"/>
    <property type="molecule type" value="Genomic_DNA"/>
</dbReference>